<feature type="coiled-coil region" evidence="1">
    <location>
        <begin position="84"/>
        <end position="111"/>
    </location>
</feature>
<reference evidence="2 3" key="1">
    <citation type="journal article" date="2018" name="Syst. Appl. Microbiol.">
        <title>A new symbiotic nanoarchaeote (Candidatus Nanoclepta minutus) and its host (Zestosphaera tikiterensis gen. nov., sp. nov.) from a New Zealand hot spring.</title>
        <authorList>
            <person name="St John E."/>
            <person name="Liu Y."/>
            <person name="Podar M."/>
            <person name="Stott M.B."/>
            <person name="Meneghin J."/>
            <person name="Chen Z."/>
            <person name="Lagutin K."/>
            <person name="Mitchell K."/>
            <person name="Reysenbach A.L."/>
        </authorList>
    </citation>
    <scope>NUCLEOTIDE SEQUENCE [LARGE SCALE GENOMIC DNA]</scope>
    <source>
        <strain evidence="2">NZ3</strain>
    </source>
</reference>
<evidence type="ECO:0000256" key="1">
    <source>
        <dbReference type="SAM" id="Coils"/>
    </source>
</evidence>
<name>A0A2R7Y6B7_9CREN</name>
<dbReference type="AlphaFoldDB" id="A0A2R7Y6B7"/>
<comment type="caution">
    <text evidence="2">The sequence shown here is derived from an EMBL/GenBank/DDBJ whole genome shotgun (WGS) entry which is preliminary data.</text>
</comment>
<dbReference type="EMBL" id="NBVN01000002">
    <property type="protein sequence ID" value="PUA33080.1"/>
    <property type="molecule type" value="Genomic_DNA"/>
</dbReference>
<proteinExistence type="predicted"/>
<accession>A0A2R7Y6B7</accession>
<organism evidence="2 3">
    <name type="scientific">Zestosphaera tikiterensis</name>
    <dbReference type="NCBI Taxonomy" id="1973259"/>
    <lineage>
        <taxon>Archaea</taxon>
        <taxon>Thermoproteota</taxon>
        <taxon>Thermoprotei</taxon>
        <taxon>Desulfurococcales</taxon>
        <taxon>Desulfurococcaceae</taxon>
        <taxon>Zestosphaera</taxon>
    </lineage>
</organism>
<dbReference type="Proteomes" id="UP000244093">
    <property type="component" value="Unassembled WGS sequence"/>
</dbReference>
<feature type="coiled-coil region" evidence="1">
    <location>
        <begin position="22"/>
        <end position="49"/>
    </location>
</feature>
<evidence type="ECO:0000313" key="2">
    <source>
        <dbReference type="EMBL" id="PUA33080.1"/>
    </source>
</evidence>
<protein>
    <submittedName>
        <fullName evidence="2">Uncharacterized protein</fullName>
    </submittedName>
</protein>
<evidence type="ECO:0000313" key="3">
    <source>
        <dbReference type="Proteomes" id="UP000244093"/>
    </source>
</evidence>
<gene>
    <name evidence="2" type="ORF">B7O98_01165</name>
</gene>
<sequence length="137" mass="15415">MSVVYREFNNVAEFMKSIDDELGEHRKKLGELLRKLEELRVKAEQEKKIKTVLSKLGVPETAPQNIVEMKNVKLIMNPTPAQEISNLEAAIESLNAKVSQLTAIKKDLEVLGGLDVEVKLTVIYVEGLPKTVLIRFT</sequence>
<keyword evidence="1" id="KW-0175">Coiled coil</keyword>